<reference evidence="2 3" key="2">
    <citation type="journal article" date="2016" name="Infect. Immun.">
        <title>Helicobacter saguini, a Novel Helicobacter Isolated from Cotton-Top Tamarins with Ulcerative Colitis, Has Proinflammatory Properties and Induces Typhlocolitis and Dysplasia in Gnotobiotic IL-10-/- Mice.</title>
        <authorList>
            <person name="Shen Z."/>
            <person name="Mannion A."/>
            <person name="Whary M.T."/>
            <person name="Muthupalani S."/>
            <person name="Sheh A."/>
            <person name="Feng Y."/>
            <person name="Gong G."/>
            <person name="Vandamme P."/>
            <person name="Holcombe H.R."/>
            <person name="Paster B.J."/>
            <person name="Fox J.G."/>
        </authorList>
    </citation>
    <scope>NUCLEOTIDE SEQUENCE [LARGE SCALE GENOMIC DNA]</scope>
    <source>
        <strain evidence="2 3">MIT 97-6194</strain>
    </source>
</reference>
<sequence length="167" mass="19573">MQEKNFFTKTESLLEKISTFSIFDKDVLQKGMKFDSNDGKDSIFFTLYVGSTLHLGVAYSYIFDERDFNKVESPRLHIIKCDSFKKISPDNIKVCVPSVNAFDYRVRVNGVDTRLFYEHPLHICEVCVSLLMRILSKKYKREMPPLKEQEILNLVFRNKLKNLIFGQ</sequence>
<organism evidence="2 3">
    <name type="scientific">Helicobacter saguini</name>
    <dbReference type="NCBI Taxonomy" id="1548018"/>
    <lineage>
        <taxon>Bacteria</taxon>
        <taxon>Pseudomonadati</taxon>
        <taxon>Campylobacterota</taxon>
        <taxon>Epsilonproteobacteria</taxon>
        <taxon>Campylobacterales</taxon>
        <taxon>Helicobacteraceae</taxon>
        <taxon>Helicobacter</taxon>
    </lineage>
</organism>
<dbReference type="Proteomes" id="UP000029714">
    <property type="component" value="Unassembled WGS sequence"/>
</dbReference>
<dbReference type="OrthoDB" id="5329749at2"/>
<gene>
    <name evidence="1" type="ORF">DCO61_09815</name>
    <name evidence="2" type="ORF">LS64_002470</name>
</gene>
<evidence type="ECO:0000313" key="1">
    <source>
        <dbReference type="EMBL" id="MWV70289.1"/>
    </source>
</evidence>
<proteinExistence type="predicted"/>
<dbReference type="EMBL" id="JRMP02000003">
    <property type="protein sequence ID" value="TLD95245.1"/>
    <property type="molecule type" value="Genomic_DNA"/>
</dbReference>
<dbReference type="Proteomes" id="UP000477070">
    <property type="component" value="Unassembled WGS sequence"/>
</dbReference>
<comment type="caution">
    <text evidence="2">The sequence shown here is derived from an EMBL/GenBank/DDBJ whole genome shotgun (WGS) entry which is preliminary data.</text>
</comment>
<evidence type="ECO:0000313" key="4">
    <source>
        <dbReference type="Proteomes" id="UP000477070"/>
    </source>
</evidence>
<dbReference type="EMBL" id="QBIU01000002">
    <property type="protein sequence ID" value="MWV70289.1"/>
    <property type="molecule type" value="Genomic_DNA"/>
</dbReference>
<reference evidence="2 3" key="1">
    <citation type="journal article" date="2014" name="Genome Announc.">
        <title>Draft genome sequences of eight enterohepatic helicobacter species isolated from both laboratory and wild rodents.</title>
        <authorList>
            <person name="Sheh A."/>
            <person name="Shen Z."/>
            <person name="Fox J.G."/>
        </authorList>
    </citation>
    <scope>NUCLEOTIDE SEQUENCE [LARGE SCALE GENOMIC DNA]</scope>
    <source>
        <strain evidence="2 3">MIT 97-6194</strain>
    </source>
</reference>
<dbReference type="RefSeq" id="WP_052062642.1">
    <property type="nucleotide sequence ID" value="NZ_JRMP02000003.1"/>
</dbReference>
<reference evidence="2" key="3">
    <citation type="submission" date="2018-04" db="EMBL/GenBank/DDBJ databases">
        <authorList>
            <person name="Sheh A."/>
            <person name="Shen Z."/>
            <person name="Mannion A.J."/>
            <person name="Fox J.G."/>
        </authorList>
    </citation>
    <scope>NUCLEOTIDE SEQUENCE</scope>
    <source>
        <strain evidence="2">MIT 97-6194</strain>
    </source>
</reference>
<reference evidence="1 4" key="4">
    <citation type="submission" date="2019-12" db="EMBL/GenBank/DDBJ databases">
        <title>Multi-Generational Helicobacter saguini Isolates.</title>
        <authorList>
            <person name="Mannion A."/>
            <person name="Shen Z."/>
            <person name="Fox J.G."/>
        </authorList>
    </citation>
    <scope>NUCLEOTIDE SEQUENCE [LARGE SCALE GENOMIC DNA]</scope>
    <source>
        <strain evidence="1">16-048</strain>
        <strain evidence="4">16-048 (F4)</strain>
    </source>
</reference>
<accession>A0A347W6B0</accession>
<dbReference type="AlphaFoldDB" id="A0A347W6B0"/>
<keyword evidence="3" id="KW-1185">Reference proteome</keyword>
<evidence type="ECO:0000313" key="2">
    <source>
        <dbReference type="EMBL" id="TLD95245.1"/>
    </source>
</evidence>
<evidence type="ECO:0000313" key="3">
    <source>
        <dbReference type="Proteomes" id="UP000029714"/>
    </source>
</evidence>
<protein>
    <submittedName>
        <fullName evidence="2">Uncharacterized protein</fullName>
    </submittedName>
</protein>
<name>A0A347W6B0_9HELI</name>